<dbReference type="PANTHER" id="PTHR46345:SF10">
    <property type="entry name" value="FORMIN-J"/>
    <property type="match status" value="1"/>
</dbReference>
<feature type="compositionally biased region" description="Low complexity" evidence="2">
    <location>
        <begin position="766"/>
        <end position="776"/>
    </location>
</feature>
<dbReference type="Pfam" id="PF02181">
    <property type="entry name" value="FH2"/>
    <property type="match status" value="1"/>
</dbReference>
<sequence>MLINVNVCVKESRLHGVSGPTCEKSPQLTEIAIKLMETGSNPAPLPLPSHLESPLQSAPPPPPLLAPPPPPPPPPPPFAPPPPTGSPFTRVDVTRRSRLRNFNWDAIPKDRIVGRKSLWNSVHDDFQIDVTSMEELFGRKEANAEMARASRRSMHSRSSMDPSADKVSLLDAKRSMNIGIFLKQFKRAVIDLIKDIKQGMSESFGSEKLTELCKLLPENEEVKILKSFQGDRTRLGEADLFMVLIVEIPSYRLRLEAMILKEEFEPHVSSLCSAACVLREAAQELLNCGELHMVLGLVLKAGNYMNAGGYAGNAAGFRIASLLKLADTKANKPGMNLLHFVAMEAQKKDQQLLFFPHKLKHVGPASRLSEDSVIDELDRLQQRIASLQHSLKAEEEELCLQTKPFLKAAELRLSEAHRLVETMRLASRHLVEFFCEDDETFKLEEACKVFSSFCEKFQKATQENDQRELLEVKRLQREKEYIEKRRSIATCSALEASFSQSISDDLELTLEKNLRNTWNRKTIRRKEYRSHLGMVAIENSNRRPYSSEGLPSLLLEERALTSPTEENSLQSAEHMRKVTEKVLSQQLVFSATSPLKEPPAPEPAKDRADPRYPSTGLSQPDFAKVGENLECHTLVRGLKSYDISPPVQRPSTNHCSKWKRESAAMQKDAEENGKVENVRNGKETESKNTKVRERETGERDGGEKTVFQLKELETNKPSDSGKNRTKTNDSAGGIRKSHSLKERSSVTLTSPRQKVTRSTEHATEKSSSQLSKSPFSRGAQRSTLPLRPSTPGSLSVKRPNSFGEKRDSTRITPEPKSPDESGKIKPFRRSIEKPKQDQGKPTLSQSLNRSSPTKVAKRLSYGSDSSPSGSATGQQVRLPLPVTAGSRTRTAATLTASSKVVKHSEPTSPTPKASTSRQSKSPKTGALPMWR</sequence>
<feature type="compositionally biased region" description="Basic and acidic residues" evidence="2">
    <location>
        <begin position="816"/>
        <end position="838"/>
    </location>
</feature>
<dbReference type="PANTHER" id="PTHR46345">
    <property type="entry name" value="INVERTED FORMIN-2"/>
    <property type="match status" value="1"/>
</dbReference>
<keyword evidence="5" id="KW-1185">Reference proteome</keyword>
<feature type="region of interest" description="Disordered" evidence="2">
    <location>
        <begin position="590"/>
        <end position="621"/>
    </location>
</feature>
<dbReference type="Gene3D" id="1.20.58.2220">
    <property type="entry name" value="Formin, FH2 domain"/>
    <property type="match status" value="1"/>
</dbReference>
<feature type="compositionally biased region" description="Polar residues" evidence="2">
    <location>
        <begin position="906"/>
        <end position="922"/>
    </location>
</feature>
<dbReference type="InterPro" id="IPR015425">
    <property type="entry name" value="FH2_Formin"/>
</dbReference>
<feature type="domain" description="FH2" evidence="3">
    <location>
        <begin position="89"/>
        <end position="483"/>
    </location>
</feature>
<dbReference type="GeneID" id="114662522"/>
<evidence type="ECO:0000256" key="1">
    <source>
        <dbReference type="SAM" id="Coils"/>
    </source>
</evidence>
<dbReference type="InterPro" id="IPR042201">
    <property type="entry name" value="FH2_Formin_sf"/>
</dbReference>
<dbReference type="SMART" id="SM00498">
    <property type="entry name" value="FH2"/>
    <property type="match status" value="1"/>
</dbReference>
<evidence type="ECO:0000313" key="4">
    <source>
        <dbReference type="Ensembl" id="ENSECRP00000018812.1"/>
    </source>
</evidence>
<evidence type="ECO:0000313" key="5">
    <source>
        <dbReference type="Proteomes" id="UP000694620"/>
    </source>
</evidence>
<feature type="region of interest" description="Disordered" evidence="2">
    <location>
        <begin position="39"/>
        <end position="91"/>
    </location>
</feature>
<feature type="compositionally biased region" description="Basic and acidic residues" evidence="2">
    <location>
        <begin position="658"/>
        <end position="703"/>
    </location>
</feature>
<organism evidence="4 5">
    <name type="scientific">Erpetoichthys calabaricus</name>
    <name type="common">Rope fish</name>
    <name type="synonym">Calamoichthys calabaricus</name>
    <dbReference type="NCBI Taxonomy" id="27687"/>
    <lineage>
        <taxon>Eukaryota</taxon>
        <taxon>Metazoa</taxon>
        <taxon>Chordata</taxon>
        <taxon>Craniata</taxon>
        <taxon>Vertebrata</taxon>
        <taxon>Euteleostomi</taxon>
        <taxon>Actinopterygii</taxon>
        <taxon>Polypteriformes</taxon>
        <taxon>Polypteridae</taxon>
        <taxon>Erpetoichthys</taxon>
    </lineage>
</organism>
<dbReference type="GeneTree" id="ENSGT00940000155128"/>
<dbReference type="Proteomes" id="UP000694620">
    <property type="component" value="Chromosome 12"/>
</dbReference>
<dbReference type="SUPFAM" id="SSF101447">
    <property type="entry name" value="Formin homology 2 domain (FH2 domain)"/>
    <property type="match status" value="1"/>
</dbReference>
<feature type="compositionally biased region" description="Low complexity" evidence="2">
    <location>
        <begin position="860"/>
        <end position="873"/>
    </location>
</feature>
<reference evidence="4" key="3">
    <citation type="submission" date="2025-09" db="UniProtKB">
        <authorList>
            <consortium name="Ensembl"/>
        </authorList>
    </citation>
    <scope>IDENTIFICATION</scope>
</reference>
<feature type="compositionally biased region" description="Low complexity" evidence="2">
    <location>
        <begin position="883"/>
        <end position="898"/>
    </location>
</feature>
<feature type="coiled-coil region" evidence="1">
    <location>
        <begin position="370"/>
        <end position="397"/>
    </location>
</feature>
<dbReference type="Ensembl" id="ENSECRT00000019200.1">
    <property type="protein sequence ID" value="ENSECRP00000018812.1"/>
    <property type="gene ID" value="ENSECRG00000012581.1"/>
</dbReference>
<dbReference type="OrthoDB" id="26518at2759"/>
<accession>A0A8C4SMC6</accession>
<evidence type="ECO:0000256" key="2">
    <source>
        <dbReference type="SAM" id="MobiDB-lite"/>
    </source>
</evidence>
<dbReference type="AlphaFoldDB" id="A0A8C4SMC6"/>
<feature type="compositionally biased region" description="Basic and acidic residues" evidence="2">
    <location>
        <begin position="710"/>
        <end position="722"/>
    </location>
</feature>
<dbReference type="PROSITE" id="PS51444">
    <property type="entry name" value="FH2"/>
    <property type="match status" value="1"/>
</dbReference>
<feature type="region of interest" description="Disordered" evidence="2">
    <location>
        <begin position="642"/>
        <end position="931"/>
    </location>
</feature>
<feature type="compositionally biased region" description="Pro residues" evidence="2">
    <location>
        <begin position="57"/>
        <end position="85"/>
    </location>
</feature>
<feature type="compositionally biased region" description="Polar residues" evidence="2">
    <location>
        <begin position="839"/>
        <end position="853"/>
    </location>
</feature>
<protein>
    <submittedName>
        <fullName evidence="4">FH2 domain-containing protein 1-like</fullName>
    </submittedName>
</protein>
<proteinExistence type="predicted"/>
<evidence type="ECO:0000259" key="3">
    <source>
        <dbReference type="PROSITE" id="PS51444"/>
    </source>
</evidence>
<dbReference type="RefSeq" id="XP_028671863.1">
    <property type="nucleotide sequence ID" value="XM_028816030.2"/>
</dbReference>
<reference evidence="4" key="2">
    <citation type="submission" date="2025-08" db="UniProtKB">
        <authorList>
            <consortium name="Ensembl"/>
        </authorList>
    </citation>
    <scope>IDENTIFICATION</scope>
</reference>
<keyword evidence="1" id="KW-0175">Coiled coil</keyword>
<reference evidence="4" key="1">
    <citation type="submission" date="2021-06" db="EMBL/GenBank/DDBJ databases">
        <authorList>
            <consortium name="Wellcome Sanger Institute Data Sharing"/>
        </authorList>
    </citation>
    <scope>NUCLEOTIDE SEQUENCE [LARGE SCALE GENOMIC DNA]</scope>
</reference>
<name>A0A8C4SMC6_ERPCA</name>
<gene>
    <name evidence="4" type="primary">fhdc2</name>
</gene>